<dbReference type="InterPro" id="IPR005198">
    <property type="entry name" value="Glyco_hydro_76"/>
</dbReference>
<evidence type="ECO:0000313" key="2">
    <source>
        <dbReference type="Proteomes" id="UP000235739"/>
    </source>
</evidence>
<evidence type="ECO:0000313" key="1">
    <source>
        <dbReference type="EMBL" id="PMQ21471.1"/>
    </source>
</evidence>
<dbReference type="SUPFAM" id="SSF48208">
    <property type="entry name" value="Six-hairpin glycosidases"/>
    <property type="match status" value="1"/>
</dbReference>
<keyword evidence="1" id="KW-0378">Hydrolase</keyword>
<proteinExistence type="predicted"/>
<dbReference type="PANTHER" id="PTHR47791:SF3">
    <property type="entry name" value="MEIOTICALLY UP-REGULATED GENE 191 PROTEIN"/>
    <property type="match status" value="1"/>
</dbReference>
<reference evidence="1 2" key="1">
    <citation type="journal article" date="2017" name="Elife">
        <title>Extensive horizontal gene transfer in cheese-associated bacteria.</title>
        <authorList>
            <person name="Bonham K.S."/>
            <person name="Wolfe B.E."/>
            <person name="Dutton R.J."/>
        </authorList>
    </citation>
    <scope>NUCLEOTIDE SEQUENCE [LARGE SCALE GENOMIC DNA]</scope>
    <source>
        <strain evidence="1 2">JB182</strain>
    </source>
</reference>
<accession>A0A2N7S5Q3</accession>
<name>A0A2N7S5Q3_9MICC</name>
<organism evidence="1 2">
    <name type="scientific">Glutamicibacter arilaitensis</name>
    <dbReference type="NCBI Taxonomy" id="256701"/>
    <lineage>
        <taxon>Bacteria</taxon>
        <taxon>Bacillati</taxon>
        <taxon>Actinomycetota</taxon>
        <taxon>Actinomycetes</taxon>
        <taxon>Micrococcales</taxon>
        <taxon>Micrococcaceae</taxon>
        <taxon>Glutamicibacter</taxon>
    </lineage>
</organism>
<protein>
    <submittedName>
        <fullName evidence="1">Glycosyl hydrolase</fullName>
    </submittedName>
</protein>
<dbReference type="GO" id="GO:0016787">
    <property type="term" value="F:hydrolase activity"/>
    <property type="evidence" value="ECO:0007669"/>
    <property type="project" value="UniProtKB-KW"/>
</dbReference>
<dbReference type="Pfam" id="PF03663">
    <property type="entry name" value="Glyco_hydro_76"/>
    <property type="match status" value="1"/>
</dbReference>
<dbReference type="InterPro" id="IPR053169">
    <property type="entry name" value="MUG_Protein"/>
</dbReference>
<dbReference type="PANTHER" id="PTHR47791">
    <property type="entry name" value="MEIOTICALLY UP-REGULATED GENE 191 PROTEIN"/>
    <property type="match status" value="1"/>
</dbReference>
<gene>
    <name evidence="1" type="ORF">CIK84_07980</name>
</gene>
<dbReference type="RefSeq" id="WP_102598008.1">
    <property type="nucleotide sequence ID" value="NZ_JABUYH010000041.1"/>
</dbReference>
<dbReference type="Proteomes" id="UP000235739">
    <property type="component" value="Unassembled WGS sequence"/>
</dbReference>
<dbReference type="Gene3D" id="1.50.10.20">
    <property type="match status" value="1"/>
</dbReference>
<dbReference type="EMBL" id="PNQX01000001">
    <property type="protein sequence ID" value="PMQ21471.1"/>
    <property type="molecule type" value="Genomic_DNA"/>
</dbReference>
<dbReference type="AlphaFoldDB" id="A0A2N7S5Q3"/>
<comment type="caution">
    <text evidence="1">The sequence shown here is derived from an EMBL/GenBank/DDBJ whole genome shotgun (WGS) entry which is preliminary data.</text>
</comment>
<dbReference type="InterPro" id="IPR008928">
    <property type="entry name" value="6-hairpin_glycosidase_sf"/>
</dbReference>
<sequence length="351" mass="38857">MDSMQVLAHQTAIDTHARFGHRLMGLPGTWIGRSYSTAQRLLDGSMLSDLNGLSHPFSEWNYWWQAHYLDAIIDDGYAYLNEGNDKLAGEALALANALLRGIHLRNFGVLPNYFFDDMAWLALASERLVRFTHEASGKKNKHAQLAVRVLGKQLHQGKDDVLDGGLYWSRKRDFKNTPANAPAALFFARTGQKDISRELLQWLEAKLFSSEHGLYLDGLRINERGHRLEPAVYSYNQGTVLGALLELGEPADLAHAQVLIKATAQSLASESGVLAFNHGGDGNLFAGILCRYLALAATDERLEASSRDTAKTLVMATSHHLKDQEPRRLSAAVQRWMIFCAAAGLESSTGR</sequence>
<dbReference type="GO" id="GO:0005975">
    <property type="term" value="P:carbohydrate metabolic process"/>
    <property type="evidence" value="ECO:0007669"/>
    <property type="project" value="InterPro"/>
</dbReference>